<accession>A0A6N7VTQ7</accession>
<dbReference type="Pfam" id="PF04055">
    <property type="entry name" value="Radical_SAM"/>
    <property type="match status" value="1"/>
</dbReference>
<dbReference type="InterPro" id="IPR001989">
    <property type="entry name" value="Radical_activat_CS"/>
</dbReference>
<dbReference type="PANTHER" id="PTHR30352:SF5">
    <property type="entry name" value="PYRUVATE FORMATE-LYASE 1-ACTIVATING ENZYME"/>
    <property type="match status" value="1"/>
</dbReference>
<dbReference type="GO" id="GO:0016829">
    <property type="term" value="F:lyase activity"/>
    <property type="evidence" value="ECO:0007669"/>
    <property type="project" value="UniProtKB-KW"/>
</dbReference>
<evidence type="ECO:0000256" key="8">
    <source>
        <dbReference type="ARBA" id="ARBA00023004"/>
    </source>
</evidence>
<keyword evidence="12" id="KW-0456">Lyase</keyword>
<sequence>MLRLHSIETMGLVDGPGIRTIFFLQGCPLHCIYCHNPDIQNTLKGKEVSVDYLVEKAKRMKPYFKNGGGVTISGGEPLIHGKDLIKLIDSLHKENIHVCLDTSGIGNSNYYEEIIDKVDLILLDIKHYNILGFKEMVGFSNDKLLKFIDYIKNSFTPIWIRHVMVPGFTDSKEDMENLVKFIHPISKNIEKIEILPYHTLGIKKYEEIGKDYKLKGVEAMDKKKAKSLESYANSLLELYRKESVKEKTQK</sequence>
<dbReference type="InterPro" id="IPR013785">
    <property type="entry name" value="Aldolase_TIM"/>
</dbReference>
<dbReference type="Gene3D" id="3.20.20.70">
    <property type="entry name" value="Aldolase class I"/>
    <property type="match status" value="1"/>
</dbReference>
<dbReference type="CDD" id="cd01335">
    <property type="entry name" value="Radical_SAM"/>
    <property type="match status" value="1"/>
</dbReference>
<keyword evidence="9 10" id="KW-0411">Iron-sulfur</keyword>
<dbReference type="NCBIfam" id="TIGR02493">
    <property type="entry name" value="PFLA"/>
    <property type="match status" value="1"/>
</dbReference>
<dbReference type="PIRSF" id="PIRSF000371">
    <property type="entry name" value="PFL_act_enz"/>
    <property type="match status" value="1"/>
</dbReference>
<dbReference type="RefSeq" id="WP_154541184.1">
    <property type="nucleotide sequence ID" value="NZ_VULQ01000008.1"/>
</dbReference>
<name>A0A6N7VTQ7_9FIRM</name>
<dbReference type="SUPFAM" id="SSF102114">
    <property type="entry name" value="Radical SAM enzymes"/>
    <property type="match status" value="1"/>
</dbReference>
<keyword evidence="13" id="KW-1185">Reference proteome</keyword>
<evidence type="ECO:0000256" key="10">
    <source>
        <dbReference type="RuleBase" id="RU362053"/>
    </source>
</evidence>
<dbReference type="EMBL" id="VULQ01000008">
    <property type="protein sequence ID" value="MSS78256.1"/>
    <property type="molecule type" value="Genomic_DNA"/>
</dbReference>
<dbReference type="Proteomes" id="UP000441925">
    <property type="component" value="Unassembled WGS sequence"/>
</dbReference>
<keyword evidence="7 10" id="KW-0560">Oxidoreductase</keyword>
<evidence type="ECO:0000313" key="12">
    <source>
        <dbReference type="EMBL" id="MSS78256.1"/>
    </source>
</evidence>
<keyword evidence="10" id="KW-0963">Cytoplasm</keyword>
<reference evidence="12 13" key="1">
    <citation type="submission" date="2019-08" db="EMBL/GenBank/DDBJ databases">
        <title>In-depth cultivation of the pig gut microbiome towards novel bacterial diversity and tailored functional studies.</title>
        <authorList>
            <person name="Wylensek D."/>
            <person name="Hitch T.C.A."/>
            <person name="Clavel T."/>
        </authorList>
    </citation>
    <scope>NUCLEOTIDE SEQUENCE [LARGE SCALE GENOMIC DNA]</scope>
    <source>
        <strain evidence="12 13">WCA-380-WT-2B</strain>
    </source>
</reference>
<dbReference type="AlphaFoldDB" id="A0A6N7VTQ7"/>
<dbReference type="SFLD" id="SFLDS00029">
    <property type="entry name" value="Radical_SAM"/>
    <property type="match status" value="1"/>
</dbReference>
<keyword evidence="12" id="KW-0670">Pyruvate</keyword>
<evidence type="ECO:0000256" key="5">
    <source>
        <dbReference type="ARBA" id="ARBA00022691"/>
    </source>
</evidence>
<dbReference type="SFLD" id="SFLDG01066">
    <property type="entry name" value="organic_radical-activating_enz"/>
    <property type="match status" value="1"/>
</dbReference>
<evidence type="ECO:0000256" key="4">
    <source>
        <dbReference type="ARBA" id="ARBA00022485"/>
    </source>
</evidence>
<dbReference type="InterPro" id="IPR058240">
    <property type="entry name" value="rSAM_sf"/>
</dbReference>
<dbReference type="PROSITE" id="PS01087">
    <property type="entry name" value="RADICAL_ACTIVATING"/>
    <property type="match status" value="1"/>
</dbReference>
<dbReference type="GO" id="GO:0043365">
    <property type="term" value="F:[formate-C-acetyltransferase]-activating enzyme activity"/>
    <property type="evidence" value="ECO:0007669"/>
    <property type="project" value="UniProtKB-UniRule"/>
</dbReference>
<evidence type="ECO:0000256" key="7">
    <source>
        <dbReference type="ARBA" id="ARBA00023002"/>
    </source>
</evidence>
<dbReference type="InterPro" id="IPR012838">
    <property type="entry name" value="PFL1_activating"/>
</dbReference>
<dbReference type="InterPro" id="IPR012839">
    <property type="entry name" value="Organic_radical_activase"/>
</dbReference>
<comment type="catalytic activity">
    <reaction evidence="10">
        <text>glycyl-[formate C-acetyltransferase] + reduced [flavodoxin] + S-adenosyl-L-methionine = glycin-2-yl radical-[formate C-acetyltransferase] + semiquinone [flavodoxin] + 5'-deoxyadenosine + L-methionine + H(+)</text>
        <dbReference type="Rhea" id="RHEA:19225"/>
        <dbReference type="Rhea" id="RHEA-COMP:10622"/>
        <dbReference type="Rhea" id="RHEA-COMP:12190"/>
        <dbReference type="Rhea" id="RHEA-COMP:12191"/>
        <dbReference type="Rhea" id="RHEA-COMP:14480"/>
        <dbReference type="ChEBI" id="CHEBI:15378"/>
        <dbReference type="ChEBI" id="CHEBI:17319"/>
        <dbReference type="ChEBI" id="CHEBI:29947"/>
        <dbReference type="ChEBI" id="CHEBI:32722"/>
        <dbReference type="ChEBI" id="CHEBI:57618"/>
        <dbReference type="ChEBI" id="CHEBI:57844"/>
        <dbReference type="ChEBI" id="CHEBI:59789"/>
        <dbReference type="ChEBI" id="CHEBI:140311"/>
        <dbReference type="EC" id="1.97.1.4"/>
    </reaction>
</comment>
<evidence type="ECO:0000256" key="3">
    <source>
        <dbReference type="ARBA" id="ARBA00021356"/>
    </source>
</evidence>
<comment type="function">
    <text evidence="1 10">Activation of pyruvate formate-lyase under anaerobic conditions by generation of an organic free radical, using S-adenosylmethionine and reduced flavodoxin as cosubstrates to produce 5'-deoxy-adenosine.</text>
</comment>
<evidence type="ECO:0000256" key="1">
    <source>
        <dbReference type="ARBA" id="ARBA00003141"/>
    </source>
</evidence>
<comment type="subcellular location">
    <subcellularLocation>
        <location evidence="10">Cytoplasm</location>
    </subcellularLocation>
</comment>
<dbReference type="EC" id="1.97.1.4" evidence="10"/>
<comment type="cofactor">
    <cofactor evidence="10">
        <name>[4Fe-4S] cluster</name>
        <dbReference type="ChEBI" id="CHEBI:49883"/>
    </cofactor>
    <text evidence="10">Binds 1 [4Fe-4S] cluster. The cluster is coordinated with 3 cysteines and an exchangeable S-adenosyl-L-methionine.</text>
</comment>
<comment type="caution">
    <text evidence="12">The sequence shown here is derived from an EMBL/GenBank/DDBJ whole genome shotgun (WGS) entry which is preliminary data.</text>
</comment>
<protein>
    <recommendedName>
        <fullName evidence="3 10">Pyruvate formate-lyase-activating enzyme</fullName>
        <ecNumber evidence="10">1.97.1.4</ecNumber>
    </recommendedName>
</protein>
<organism evidence="12 13">
    <name type="scientific">Anaerococcus porci</name>
    <dbReference type="NCBI Taxonomy" id="2652269"/>
    <lineage>
        <taxon>Bacteria</taxon>
        <taxon>Bacillati</taxon>
        <taxon>Bacillota</taxon>
        <taxon>Tissierellia</taxon>
        <taxon>Tissierellales</taxon>
        <taxon>Peptoniphilaceae</taxon>
        <taxon>Anaerococcus</taxon>
    </lineage>
</organism>
<comment type="similarity">
    <text evidence="2 10">Belongs to the organic radical-activating enzymes family.</text>
</comment>
<dbReference type="InterPro" id="IPR007197">
    <property type="entry name" value="rSAM"/>
</dbReference>
<keyword evidence="5 10" id="KW-0949">S-adenosyl-L-methionine</keyword>
<evidence type="ECO:0000256" key="2">
    <source>
        <dbReference type="ARBA" id="ARBA00009777"/>
    </source>
</evidence>
<dbReference type="GO" id="GO:0046872">
    <property type="term" value="F:metal ion binding"/>
    <property type="evidence" value="ECO:0007669"/>
    <property type="project" value="UniProtKB-UniRule"/>
</dbReference>
<dbReference type="PROSITE" id="PS51918">
    <property type="entry name" value="RADICAL_SAM"/>
    <property type="match status" value="1"/>
</dbReference>
<evidence type="ECO:0000256" key="9">
    <source>
        <dbReference type="ARBA" id="ARBA00023014"/>
    </source>
</evidence>
<evidence type="ECO:0000259" key="11">
    <source>
        <dbReference type="PROSITE" id="PS51918"/>
    </source>
</evidence>
<feature type="domain" description="Radical SAM core" evidence="11">
    <location>
        <begin position="13"/>
        <end position="236"/>
    </location>
</feature>
<dbReference type="PANTHER" id="PTHR30352">
    <property type="entry name" value="PYRUVATE FORMATE-LYASE-ACTIVATING ENZYME"/>
    <property type="match status" value="1"/>
</dbReference>
<keyword evidence="6 10" id="KW-0479">Metal-binding</keyword>
<dbReference type="InterPro" id="IPR034457">
    <property type="entry name" value="Organic_radical-activating"/>
</dbReference>
<evidence type="ECO:0000313" key="13">
    <source>
        <dbReference type="Proteomes" id="UP000441925"/>
    </source>
</evidence>
<keyword evidence="4 10" id="KW-0004">4Fe-4S</keyword>
<proteinExistence type="inferred from homology"/>
<evidence type="ECO:0000256" key="6">
    <source>
        <dbReference type="ARBA" id="ARBA00022723"/>
    </source>
</evidence>
<keyword evidence="8 10" id="KW-0408">Iron</keyword>
<gene>
    <name evidence="12" type="primary">pflA</name>
    <name evidence="12" type="ORF">FYJ26_07555</name>
</gene>
<dbReference type="GO" id="GO:0005737">
    <property type="term" value="C:cytoplasm"/>
    <property type="evidence" value="ECO:0007669"/>
    <property type="project" value="UniProtKB-SubCell"/>
</dbReference>
<dbReference type="GO" id="GO:0051539">
    <property type="term" value="F:4 iron, 4 sulfur cluster binding"/>
    <property type="evidence" value="ECO:0007669"/>
    <property type="project" value="UniProtKB-UniRule"/>
</dbReference>